<sequence>MRTVVLFPTAGEAEAFRRRCPGVAYRITGVGPAAAAAATARAIVDERPDLLLLAGIAGVYPASEVAVGEVVAVAEERVEGLPERYADAYRPTFAVPGLRTAVSNSVARSGAAPAGAEVENMEGAAFFAVAAALGVPAAEVRAVSNRVGEPFGVWRVADACEALARELALLVGEIGSVSSLD</sequence>
<dbReference type="GO" id="GO:0008782">
    <property type="term" value="F:adenosylhomocysteine nucleosidase activity"/>
    <property type="evidence" value="ECO:0007669"/>
    <property type="project" value="TreeGrafter"/>
</dbReference>
<dbReference type="GO" id="GO:0008930">
    <property type="term" value="F:methylthioadenosine nucleosidase activity"/>
    <property type="evidence" value="ECO:0007669"/>
    <property type="project" value="TreeGrafter"/>
</dbReference>
<proteinExistence type="predicted"/>
<dbReference type="Proteomes" id="UP000318946">
    <property type="component" value="Chromosome"/>
</dbReference>
<dbReference type="GO" id="GO:0009116">
    <property type="term" value="P:nucleoside metabolic process"/>
    <property type="evidence" value="ECO:0007669"/>
    <property type="project" value="InterPro"/>
</dbReference>
<dbReference type="SUPFAM" id="SSF53167">
    <property type="entry name" value="Purine and uridine phosphorylases"/>
    <property type="match status" value="1"/>
</dbReference>
<dbReference type="EMBL" id="AP019735">
    <property type="protein sequence ID" value="BBL03836.1"/>
    <property type="molecule type" value="Genomic_DNA"/>
</dbReference>
<dbReference type="KEGG" id="acou:A5CBH24_11490"/>
<evidence type="ECO:0000259" key="1">
    <source>
        <dbReference type="Pfam" id="PF01048"/>
    </source>
</evidence>
<protein>
    <recommendedName>
        <fullName evidence="1">Nucleoside phosphorylase domain-containing protein</fullName>
    </recommendedName>
</protein>
<dbReference type="InterPro" id="IPR000845">
    <property type="entry name" value="Nucleoside_phosphorylase_d"/>
</dbReference>
<dbReference type="PANTHER" id="PTHR46832">
    <property type="entry name" value="5'-METHYLTHIOADENOSINE/S-ADENOSYLHOMOCYSTEINE NUCLEOSIDASE"/>
    <property type="match status" value="1"/>
</dbReference>
<feature type="domain" description="Nucleoside phosphorylase" evidence="1">
    <location>
        <begin position="115"/>
        <end position="171"/>
    </location>
</feature>
<dbReference type="Pfam" id="PF01048">
    <property type="entry name" value="PNP_UDP_1"/>
    <property type="match status" value="1"/>
</dbReference>
<reference evidence="3" key="1">
    <citation type="submission" date="2019-06" db="EMBL/GenBank/DDBJ databases">
        <title>Alistipes onderdonkii subsp. vulgaris subsp. nov., Alistipes dispar sp. nov. and Alistipes communis sp. nov., isolated from human faeces, and creation of Alistipes onderdonkii subsp. onderdonkii subsp. nov.</title>
        <authorList>
            <person name="Sakamoto M."/>
            <person name="Ikeyama N."/>
            <person name="Ogata Y."/>
            <person name="Suda W."/>
            <person name="Iino T."/>
            <person name="Hattori M."/>
            <person name="Ohkuma M."/>
        </authorList>
    </citation>
    <scope>NUCLEOTIDE SEQUENCE [LARGE SCALE GENOMIC DNA]</scope>
    <source>
        <strain evidence="3">5CBH24</strain>
    </source>
</reference>
<name>A0A4Y1WUE8_9BACT</name>
<evidence type="ECO:0000313" key="2">
    <source>
        <dbReference type="EMBL" id="BBL03836.1"/>
    </source>
</evidence>
<evidence type="ECO:0000313" key="3">
    <source>
        <dbReference type="Proteomes" id="UP000318946"/>
    </source>
</evidence>
<keyword evidence="3" id="KW-1185">Reference proteome</keyword>
<dbReference type="OrthoDB" id="9788270at2"/>
<dbReference type="RefSeq" id="WP_141412473.1">
    <property type="nucleotide sequence ID" value="NZ_AP019735.1"/>
</dbReference>
<dbReference type="GO" id="GO:0019284">
    <property type="term" value="P:L-methionine salvage from S-adenosylmethionine"/>
    <property type="evidence" value="ECO:0007669"/>
    <property type="project" value="TreeGrafter"/>
</dbReference>
<accession>A0A4Y1WUE8</accession>
<dbReference type="GeneID" id="78341867"/>
<dbReference type="AlphaFoldDB" id="A0A4Y1WUE8"/>
<dbReference type="InterPro" id="IPR035994">
    <property type="entry name" value="Nucleoside_phosphorylase_sf"/>
</dbReference>
<dbReference type="GO" id="GO:0005829">
    <property type="term" value="C:cytosol"/>
    <property type="evidence" value="ECO:0007669"/>
    <property type="project" value="TreeGrafter"/>
</dbReference>
<dbReference type="PANTHER" id="PTHR46832:SF2">
    <property type="entry name" value="FUTALOSINE HYDROLASE"/>
    <property type="match status" value="1"/>
</dbReference>
<dbReference type="Gene3D" id="3.40.50.1580">
    <property type="entry name" value="Nucleoside phosphorylase domain"/>
    <property type="match status" value="1"/>
</dbReference>
<gene>
    <name evidence="2" type="ORF">A5CBH24_11490</name>
</gene>
<organism evidence="2 3">
    <name type="scientific">Alistipes communis</name>
    <dbReference type="NCBI Taxonomy" id="2585118"/>
    <lineage>
        <taxon>Bacteria</taxon>
        <taxon>Pseudomonadati</taxon>
        <taxon>Bacteroidota</taxon>
        <taxon>Bacteroidia</taxon>
        <taxon>Bacteroidales</taxon>
        <taxon>Rikenellaceae</taxon>
        <taxon>Alistipes</taxon>
    </lineage>
</organism>